<protein>
    <submittedName>
        <fullName evidence="1">Uncharacterized protein</fullName>
    </submittedName>
</protein>
<reference evidence="2" key="1">
    <citation type="journal article" date="2024" name="Proc. Natl. Acad. Sci. U.S.A.">
        <title>Extraordinary preservation of gene collinearity over three hundred million years revealed in homosporous lycophytes.</title>
        <authorList>
            <person name="Li C."/>
            <person name="Wickell D."/>
            <person name="Kuo L.Y."/>
            <person name="Chen X."/>
            <person name="Nie B."/>
            <person name="Liao X."/>
            <person name="Peng D."/>
            <person name="Ji J."/>
            <person name="Jenkins J."/>
            <person name="Williams M."/>
            <person name="Shu S."/>
            <person name="Plott C."/>
            <person name="Barry K."/>
            <person name="Rajasekar S."/>
            <person name="Grimwood J."/>
            <person name="Han X."/>
            <person name="Sun S."/>
            <person name="Hou Z."/>
            <person name="He W."/>
            <person name="Dai G."/>
            <person name="Sun C."/>
            <person name="Schmutz J."/>
            <person name="Leebens-Mack J.H."/>
            <person name="Li F.W."/>
            <person name="Wang L."/>
        </authorList>
    </citation>
    <scope>NUCLEOTIDE SEQUENCE [LARGE SCALE GENOMIC DNA]</scope>
    <source>
        <strain evidence="2">cv. PW_Plant_1</strain>
    </source>
</reference>
<keyword evidence="2" id="KW-1185">Reference proteome</keyword>
<gene>
    <name evidence="1" type="ORF">O6H91_21G037900</name>
</gene>
<accession>A0ACC2AJI7</accession>
<organism evidence="1 2">
    <name type="scientific">Diphasiastrum complanatum</name>
    <name type="common">Issler's clubmoss</name>
    <name type="synonym">Lycopodium complanatum</name>
    <dbReference type="NCBI Taxonomy" id="34168"/>
    <lineage>
        <taxon>Eukaryota</taxon>
        <taxon>Viridiplantae</taxon>
        <taxon>Streptophyta</taxon>
        <taxon>Embryophyta</taxon>
        <taxon>Tracheophyta</taxon>
        <taxon>Lycopodiopsida</taxon>
        <taxon>Lycopodiales</taxon>
        <taxon>Lycopodiaceae</taxon>
        <taxon>Lycopodioideae</taxon>
        <taxon>Diphasiastrum</taxon>
    </lineage>
</organism>
<sequence>MSFAAQPTWVSFHYSSFLQIRKWSGTRPGIFHAENLSNVAGCQTTRMHKRGHNNRVGRKWKIEALSFERCGGSEEDDCDEKLAILHSIERACVVACLRTNSAKLALEAARAALDGGITMLEVTMTTPGATEVIKALVHEYPLAIIGAGTVLTMREAYEARSAGARFLMSPVTTKEIVQAHNDCPVLFVPGAMTLTEVVNAYKFGAALVKLYPVTLVGGLQFVKALKGLLRHIPVIASHGIRADMVESYLAEGAAGVVLSDAIFDRAAIESNDFQKIKERASAIALMCNSFTTIQHSNLV</sequence>
<evidence type="ECO:0000313" key="2">
    <source>
        <dbReference type="Proteomes" id="UP001162992"/>
    </source>
</evidence>
<comment type="caution">
    <text evidence="1">The sequence shown here is derived from an EMBL/GenBank/DDBJ whole genome shotgun (WGS) entry which is preliminary data.</text>
</comment>
<dbReference type="Proteomes" id="UP001162992">
    <property type="component" value="Chromosome 21"/>
</dbReference>
<proteinExistence type="predicted"/>
<evidence type="ECO:0000313" key="1">
    <source>
        <dbReference type="EMBL" id="KAJ7517725.1"/>
    </source>
</evidence>
<dbReference type="EMBL" id="CM055112">
    <property type="protein sequence ID" value="KAJ7517725.1"/>
    <property type="molecule type" value="Genomic_DNA"/>
</dbReference>
<name>A0ACC2AJI7_DIPCM</name>